<accession>A0A0K0GMK4</accession>
<sequence>MFFHIDETGNTGNDLFNRDQPQLGYGVISSRTNVDAIGIDLHRQMLQEIKAGELHAKDMRASGIIKVSNLLLHLQEKMNFDFDYYFIEKKTLAIVIFFDAVFDSELNPAVRWESYWTPMRFVIIHKLAHIMDEDLLRKSWSLCTDRNIEMRESDIIELLTAVKARALDSAFDHRSKEVIADACSYGITNPLALDFGYQDKKILSPNAVGFQFVVNSMARRIRGKGLKDASSIIVDQQKEFNKAQIETHRVLGLMNQGLRNCSPRDRMAMLNHPLYKNMGDAEILGIGHPTKKISVLDSKYSIGLQIVDIYLWIAQRMMTGQLPQELQKLAKKIFRRSMVDGISMDGMEKRFHKFMADIPSFADLSEEQLQAAAQLVDQHRIKVREMKLG</sequence>
<dbReference type="KEGG" id="xop:PXO_01351"/>
<evidence type="ECO:0008006" key="3">
    <source>
        <dbReference type="Google" id="ProtNLM"/>
    </source>
</evidence>
<dbReference type="HOGENOM" id="CLU_062191_1_1_6"/>
<dbReference type="eggNOG" id="ENOG502Z86J">
    <property type="taxonomic scope" value="Bacteria"/>
</dbReference>
<dbReference type="AlphaFoldDB" id="A0A0K0GMK4"/>
<gene>
    <name evidence="1" type="ordered locus">PXO_01351</name>
</gene>
<dbReference type="Proteomes" id="UP000001740">
    <property type="component" value="Chromosome"/>
</dbReference>
<dbReference type="Pfam" id="PF12686">
    <property type="entry name" value="DUF3800"/>
    <property type="match status" value="1"/>
</dbReference>
<proteinExistence type="predicted"/>
<reference evidence="1 2" key="1">
    <citation type="journal article" date="2008" name="BMC Genomics">
        <title>Genome sequence and rapid evolution of the rice pathogen Xanthomonas oryzae pv. oryzae PXO99A.</title>
        <authorList>
            <person name="Salzberg S.L."/>
            <person name="Sommer D.D."/>
            <person name="Schatz M.C."/>
            <person name="Phillippy A.M."/>
            <person name="Rabinowicz P.D."/>
            <person name="Tsuge S."/>
            <person name="Furutani A."/>
            <person name="Ochiai H."/>
            <person name="Delcher A.L."/>
            <person name="Kelley D."/>
            <person name="Madupu R."/>
            <person name="Puiu D."/>
            <person name="Radune D."/>
            <person name="Shumway M."/>
            <person name="Trapnell C."/>
            <person name="Aparna G."/>
            <person name="Jha G."/>
            <person name="Pandey A."/>
            <person name="Patil P.B."/>
            <person name="Ishihara H."/>
            <person name="Meyer D.F."/>
            <person name="Szurek B."/>
            <person name="Verdier V."/>
            <person name="Koebnik R."/>
            <person name="Dow J.M."/>
            <person name="Ryan R.P."/>
            <person name="Hirata H."/>
            <person name="Tsuyumu S."/>
            <person name="Won Lee S."/>
            <person name="Seo Y.S."/>
            <person name="Sriariyanum M."/>
            <person name="Ronald P.C."/>
            <person name="Sonti R.V."/>
            <person name="Van Sluys M.A."/>
            <person name="Leach J.E."/>
            <person name="White F.F."/>
            <person name="Bogdanove A.J."/>
        </authorList>
    </citation>
    <scope>NUCLEOTIDE SEQUENCE [LARGE SCALE GENOMIC DNA]</scope>
    <source>
        <strain evidence="1 2">PXO99A</strain>
    </source>
</reference>
<dbReference type="RefSeq" id="WP_012445492.1">
    <property type="nucleotide sequence ID" value="NC_010717.2"/>
</dbReference>
<dbReference type="EMBL" id="CP000967">
    <property type="protein sequence ID" value="ACD60028.1"/>
    <property type="molecule type" value="Genomic_DNA"/>
</dbReference>
<evidence type="ECO:0000313" key="2">
    <source>
        <dbReference type="Proteomes" id="UP000001740"/>
    </source>
</evidence>
<evidence type="ECO:0000313" key="1">
    <source>
        <dbReference type="EMBL" id="ACD60028.1"/>
    </source>
</evidence>
<name>A0A0K0GMK4_XANOP</name>
<organism evidence="1 2">
    <name type="scientific">Xanthomonas oryzae pv. oryzae (strain PXO99A)</name>
    <dbReference type="NCBI Taxonomy" id="360094"/>
    <lineage>
        <taxon>Bacteria</taxon>
        <taxon>Pseudomonadati</taxon>
        <taxon>Pseudomonadota</taxon>
        <taxon>Gammaproteobacteria</taxon>
        <taxon>Lysobacterales</taxon>
        <taxon>Lysobacteraceae</taxon>
        <taxon>Xanthomonas</taxon>
    </lineage>
</organism>
<dbReference type="InterPro" id="IPR024524">
    <property type="entry name" value="DUF3800"/>
</dbReference>
<protein>
    <recommendedName>
        <fullName evidence="3">DUF3800 domain-containing protein</fullName>
    </recommendedName>
</protein>